<evidence type="ECO:0000259" key="8">
    <source>
        <dbReference type="Pfam" id="PF02687"/>
    </source>
</evidence>
<evidence type="ECO:0000256" key="4">
    <source>
        <dbReference type="ARBA" id="ARBA00022692"/>
    </source>
</evidence>
<dbReference type="Pfam" id="PF02687">
    <property type="entry name" value="FtsX"/>
    <property type="match status" value="1"/>
</dbReference>
<evidence type="ECO:0000313" key="9">
    <source>
        <dbReference type="EMBL" id="QXT62277.1"/>
    </source>
</evidence>
<feature type="transmembrane region" description="Helical" evidence="7">
    <location>
        <begin position="354"/>
        <end position="376"/>
    </location>
</feature>
<dbReference type="PANTHER" id="PTHR30489">
    <property type="entry name" value="LIPOPROTEIN-RELEASING SYSTEM TRANSMEMBRANE PROTEIN LOLE"/>
    <property type="match status" value="1"/>
</dbReference>
<keyword evidence="3" id="KW-1003">Cell membrane</keyword>
<keyword evidence="10" id="KW-1185">Reference proteome</keyword>
<evidence type="ECO:0000256" key="3">
    <source>
        <dbReference type="ARBA" id="ARBA00022475"/>
    </source>
</evidence>
<feature type="transmembrane region" description="Helical" evidence="7">
    <location>
        <begin position="423"/>
        <end position="441"/>
    </location>
</feature>
<sequence length="865" mass="88521">MTLWTLLRRQLAARPWPTLLLAFTVAVVSALVTAVPRLVADLDDRQLAQRLGSLSAIAGDVSGTWSVPAPLDGQVHDPWDDNADAAEAIRQAQPEPLRSLLAPAQFVAQYATTTSSVPPQASGYYTVTWHLLVDPALAEHAELTDGAWPALDDEGPQQVAVLADAATRMGWEVGDVVGNDYLVTGLFRPRDATDVRWEHLELGRRYNELSDPNRGIELEVGVFLPNELAGGDPTGRLQAPFRTTLWFRLDPAAVGGSSVDVDALNAQVTGLTAPSWSVSPDGATTVRLATELGPVLTSVSAQQVTTRTLVWVSAAGPLGVGAALVLLAARLVAERRRRTSALTAARGLSRRQQRSLALVEGLAVGVPSAALGHLAAAALSPGADGWVAWFWTLLVALVPAGLLTASLTAVPGSRGRAAARWRVVAEVLVLLAAGVSAWQLASGPTGGVLVITSPLLLAVAVVLAVLRLYPLPLRALQTALRPRRGLVGFLGAARALRSPAGGAVPVAAVVLGTTMAVTSSLLLGTVSAEVDRSAWSDVGGDVRVSGPPVTDELAGQLAGIDGVAAVTRLRLASSNETLRQGDDSTLVRVWLADDSLPVVYAAAAGGDAVPAELFDDGGDARIVTGGAGGTGSGTLGALGAVTVVRSADDLPGVLTGSAWALADVDRWPGGGDVASTLALLALDDGADPVAVADGVAGLMPTAKVQTAAAELDALRSSPTLTGLTRIFGILALGTVGLLLLATASSQALAAQERRSLGAILRTLGLGPAQLRQLTAWELAPIVAVALLVGAAAGLAIAALLVRSVDLASLTGSTAAPSLHVDPLGLGAVLAGLLAAAGLSILIQAWRAGRVDVADQLRRNDDTTHA</sequence>
<comment type="subcellular location">
    <subcellularLocation>
        <location evidence="1">Cell membrane</location>
        <topology evidence="1">Multi-pass membrane protein</topology>
    </subcellularLocation>
</comment>
<feature type="transmembrane region" description="Helical" evidence="7">
    <location>
        <begin position="388"/>
        <end position="411"/>
    </location>
</feature>
<evidence type="ECO:0000256" key="7">
    <source>
        <dbReference type="SAM" id="Phobius"/>
    </source>
</evidence>
<feature type="transmembrane region" description="Helical" evidence="7">
    <location>
        <begin position="726"/>
        <end position="749"/>
    </location>
</feature>
<proteinExistence type="inferred from homology"/>
<feature type="transmembrane region" description="Helical" evidence="7">
    <location>
        <begin position="778"/>
        <end position="802"/>
    </location>
</feature>
<gene>
    <name evidence="9" type="ORF">KDB89_11000</name>
</gene>
<evidence type="ECO:0000256" key="1">
    <source>
        <dbReference type="ARBA" id="ARBA00004651"/>
    </source>
</evidence>
<feature type="transmembrane region" description="Helical" evidence="7">
    <location>
        <begin position="447"/>
        <end position="469"/>
    </location>
</feature>
<feature type="transmembrane region" description="Helical" evidence="7">
    <location>
        <begin position="309"/>
        <end position="333"/>
    </location>
</feature>
<keyword evidence="4 7" id="KW-0812">Transmembrane</keyword>
<name>A0ABX8SFT5_9ACTN</name>
<evidence type="ECO:0000313" key="10">
    <source>
        <dbReference type="Proteomes" id="UP000824504"/>
    </source>
</evidence>
<dbReference type="Proteomes" id="UP000824504">
    <property type="component" value="Chromosome"/>
</dbReference>
<evidence type="ECO:0000256" key="5">
    <source>
        <dbReference type="ARBA" id="ARBA00022989"/>
    </source>
</evidence>
<evidence type="ECO:0000256" key="2">
    <source>
        <dbReference type="ARBA" id="ARBA00005236"/>
    </source>
</evidence>
<dbReference type="InterPro" id="IPR003838">
    <property type="entry name" value="ABC3_permease_C"/>
</dbReference>
<dbReference type="RefSeq" id="WP_219080968.1">
    <property type="nucleotide sequence ID" value="NZ_CP079216.1"/>
</dbReference>
<feature type="domain" description="ABC3 transporter permease C-terminal" evidence="8">
    <location>
        <begin position="729"/>
        <end position="849"/>
    </location>
</feature>
<protein>
    <submittedName>
        <fullName evidence="9">FtsX-like permease family protein</fullName>
    </submittedName>
</protein>
<dbReference type="InterPro" id="IPR051447">
    <property type="entry name" value="Lipoprotein-release_system"/>
</dbReference>
<accession>A0ABX8SFT5</accession>
<keyword evidence="6 7" id="KW-0472">Membrane</keyword>
<feature type="transmembrane region" description="Helical" evidence="7">
    <location>
        <begin position="822"/>
        <end position="842"/>
    </location>
</feature>
<dbReference type="EMBL" id="CP079216">
    <property type="protein sequence ID" value="QXT62277.1"/>
    <property type="molecule type" value="Genomic_DNA"/>
</dbReference>
<keyword evidence="5 7" id="KW-1133">Transmembrane helix</keyword>
<reference evidence="9 10" key="1">
    <citation type="submission" date="2021-07" db="EMBL/GenBank/DDBJ databases">
        <title>complete genome sequencing of Tessaracoccus sp.J1M15.</title>
        <authorList>
            <person name="Bae J.-W."/>
            <person name="Kim D.-y."/>
        </authorList>
    </citation>
    <scope>NUCLEOTIDE SEQUENCE [LARGE SCALE GENOMIC DNA]</scope>
    <source>
        <strain evidence="9 10">J1M15</strain>
    </source>
</reference>
<evidence type="ECO:0000256" key="6">
    <source>
        <dbReference type="ARBA" id="ARBA00023136"/>
    </source>
</evidence>
<dbReference type="PANTHER" id="PTHR30489:SF0">
    <property type="entry name" value="LIPOPROTEIN-RELEASING SYSTEM TRANSMEMBRANE PROTEIN LOLE"/>
    <property type="match status" value="1"/>
</dbReference>
<organism evidence="9 10">
    <name type="scientific">Tessaracoccus palaemonis</name>
    <dbReference type="NCBI Taxonomy" id="2829499"/>
    <lineage>
        <taxon>Bacteria</taxon>
        <taxon>Bacillati</taxon>
        <taxon>Actinomycetota</taxon>
        <taxon>Actinomycetes</taxon>
        <taxon>Propionibacteriales</taxon>
        <taxon>Propionibacteriaceae</taxon>
        <taxon>Tessaracoccus</taxon>
    </lineage>
</organism>
<comment type="similarity">
    <text evidence="2">Belongs to the ABC-4 integral membrane protein family. LolC/E subfamily.</text>
</comment>